<dbReference type="InterPro" id="IPR036324">
    <property type="entry name" value="Mn/Fe_SOD_N_sf"/>
</dbReference>
<dbReference type="AlphaFoldDB" id="A0A1M7N6U1"/>
<dbReference type="EC" id="1.15.1.1" evidence="2"/>
<evidence type="ECO:0000256" key="3">
    <source>
        <dbReference type="ARBA" id="ARBA00022723"/>
    </source>
</evidence>
<dbReference type="GO" id="GO:0004784">
    <property type="term" value="F:superoxide dismutase activity"/>
    <property type="evidence" value="ECO:0007669"/>
    <property type="project" value="UniProtKB-EC"/>
</dbReference>
<dbReference type="Proteomes" id="UP000184184">
    <property type="component" value="Unassembled WGS sequence"/>
</dbReference>
<dbReference type="STRING" id="1027249.SAMN05216179_1545"/>
<feature type="domain" description="Manganese/iron superoxide dismutase N-terminal" evidence="5">
    <location>
        <begin position="90"/>
        <end position="168"/>
    </location>
</feature>
<dbReference type="PANTHER" id="PTHR11404:SF6">
    <property type="entry name" value="SUPEROXIDE DISMUTASE [MN], MITOCHONDRIAL"/>
    <property type="match status" value="1"/>
</dbReference>
<dbReference type="FunFam" id="3.55.40.20:FF:000004">
    <property type="entry name" value="Superoxide dismutase [Fe]"/>
    <property type="match status" value="1"/>
</dbReference>
<dbReference type="Gene3D" id="1.10.287.990">
    <property type="entry name" value="Fe,Mn superoxide dismutase (SOD) domain"/>
    <property type="match status" value="1"/>
</dbReference>
<dbReference type="Pfam" id="PF02777">
    <property type="entry name" value="Sod_Fe_C"/>
    <property type="match status" value="1"/>
</dbReference>
<dbReference type="InterPro" id="IPR019832">
    <property type="entry name" value="Mn/Fe_SOD_C"/>
</dbReference>
<dbReference type="RefSeq" id="WP_073201265.1">
    <property type="nucleotide sequence ID" value="NZ_FRCZ01000002.1"/>
</dbReference>
<accession>A0A1M7N6U1</accession>
<feature type="domain" description="Manganese/iron superoxide dismutase C-terminal" evidence="6">
    <location>
        <begin position="176"/>
        <end position="278"/>
    </location>
</feature>
<dbReference type="SUPFAM" id="SSF46609">
    <property type="entry name" value="Fe,Mn superoxide dismutase (SOD), N-terminal domain"/>
    <property type="match status" value="1"/>
</dbReference>
<dbReference type="GO" id="GO:0046872">
    <property type="term" value="F:metal ion binding"/>
    <property type="evidence" value="ECO:0007669"/>
    <property type="project" value="UniProtKB-KW"/>
</dbReference>
<protein>
    <recommendedName>
        <fullName evidence="2">superoxide dismutase</fullName>
        <ecNumber evidence="2">1.15.1.1</ecNumber>
    </recommendedName>
</protein>
<reference evidence="7 8" key="1">
    <citation type="submission" date="2016-11" db="EMBL/GenBank/DDBJ databases">
        <authorList>
            <person name="Jaros S."/>
            <person name="Januszkiewicz K."/>
            <person name="Wedrychowicz H."/>
        </authorList>
    </citation>
    <scope>NUCLEOTIDE SEQUENCE [LARGE SCALE GENOMIC DNA]</scope>
    <source>
        <strain evidence="7 8">CGMCC 1.10681</strain>
    </source>
</reference>
<gene>
    <name evidence="7" type="ORF">SAMN05216179_1545</name>
</gene>
<evidence type="ECO:0000256" key="1">
    <source>
        <dbReference type="ARBA" id="ARBA00008714"/>
    </source>
</evidence>
<dbReference type="Gene3D" id="3.55.40.20">
    <property type="entry name" value="Iron/manganese superoxide dismutase, C-terminal domain"/>
    <property type="match status" value="1"/>
</dbReference>
<dbReference type="PROSITE" id="PS00088">
    <property type="entry name" value="SOD_MN"/>
    <property type="match status" value="1"/>
</dbReference>
<dbReference type="Pfam" id="PF00081">
    <property type="entry name" value="Sod_Fe_N"/>
    <property type="match status" value="1"/>
</dbReference>
<evidence type="ECO:0000313" key="7">
    <source>
        <dbReference type="EMBL" id="SHM99150.1"/>
    </source>
</evidence>
<comment type="similarity">
    <text evidence="1">Belongs to the iron/manganese superoxide dismutase family.</text>
</comment>
<dbReference type="SUPFAM" id="SSF54719">
    <property type="entry name" value="Fe,Mn superoxide dismutase (SOD), C-terminal domain"/>
    <property type="match status" value="1"/>
</dbReference>
<dbReference type="PRINTS" id="PR01703">
    <property type="entry name" value="MNSODISMTASE"/>
</dbReference>
<dbReference type="InterPro" id="IPR001189">
    <property type="entry name" value="Mn/Fe_SOD"/>
</dbReference>
<dbReference type="InterPro" id="IPR050265">
    <property type="entry name" value="Fe/Mn_Superoxide_Dismutase"/>
</dbReference>
<keyword evidence="8" id="KW-1185">Reference proteome</keyword>
<keyword evidence="3" id="KW-0479">Metal-binding</keyword>
<dbReference type="OrthoDB" id="9803125at2"/>
<evidence type="ECO:0000259" key="6">
    <source>
        <dbReference type="Pfam" id="PF02777"/>
    </source>
</evidence>
<evidence type="ECO:0000256" key="2">
    <source>
        <dbReference type="ARBA" id="ARBA00012682"/>
    </source>
</evidence>
<keyword evidence="4" id="KW-0560">Oxidoreductase</keyword>
<evidence type="ECO:0000259" key="5">
    <source>
        <dbReference type="Pfam" id="PF00081"/>
    </source>
</evidence>
<proteinExistence type="inferred from homology"/>
<organism evidence="7 8">
    <name type="scientific">Gracilibacillus kekensis</name>
    <dbReference type="NCBI Taxonomy" id="1027249"/>
    <lineage>
        <taxon>Bacteria</taxon>
        <taxon>Bacillati</taxon>
        <taxon>Bacillota</taxon>
        <taxon>Bacilli</taxon>
        <taxon>Bacillales</taxon>
        <taxon>Bacillaceae</taxon>
        <taxon>Gracilibacillus</taxon>
    </lineage>
</organism>
<dbReference type="InterPro" id="IPR019831">
    <property type="entry name" value="Mn/Fe_SOD_N"/>
</dbReference>
<dbReference type="PANTHER" id="PTHR11404">
    <property type="entry name" value="SUPEROXIDE DISMUTASE 2"/>
    <property type="match status" value="1"/>
</dbReference>
<sequence length="290" mass="34508">MDKEYQQYLNGLVEWGEKVKNKLQESSISEEEKLHAIQQVEIWQEDIYELLSKEEENLDYQRIQAIRLDGENIIQEIRRPQKKDSIPYGKHQLPELPYNYNALEPYISEEIMRLHHTKHHQAYVDGLNKAEEALYTEKKGKEPLKHWLREQAFHGSGHYLHTIFWFNMTPTSKKKPSGDILTQIKKDFGSWQNFKGLFTEVANSVEGDGWAALLWSPRSGKLAIQSFEKHQLFQVPDTIPLLVLDVWEHAYYLQHKNDRASYINNWWNVVDWDNVNDRFSKARHVKWDLY</sequence>
<dbReference type="EMBL" id="FRCZ01000002">
    <property type="protein sequence ID" value="SHM99150.1"/>
    <property type="molecule type" value="Genomic_DNA"/>
</dbReference>
<dbReference type="InterPro" id="IPR019833">
    <property type="entry name" value="Mn/Fe_SOD_BS"/>
</dbReference>
<evidence type="ECO:0000313" key="8">
    <source>
        <dbReference type="Proteomes" id="UP000184184"/>
    </source>
</evidence>
<dbReference type="InterPro" id="IPR036314">
    <property type="entry name" value="SOD_C_sf"/>
</dbReference>
<evidence type="ECO:0000256" key="4">
    <source>
        <dbReference type="ARBA" id="ARBA00023002"/>
    </source>
</evidence>
<name>A0A1M7N6U1_9BACI</name>